<dbReference type="OrthoDB" id="1116632at2"/>
<accession>A0A085ZL89</accession>
<sequence length="344" mass="39801">MRVGFNPNKDKPQEPNEFFHQLIIPVYIPNQDGYFKDSFTILKYCLESLFKTIHPKTYITLVNNGSDTITADYLNQLRETGKIHEVINTTNIGKLNAILKGISGHDFAFITVADSDVLFLKDWQKETYNVFEKFPKTGAVCPTPSSKSLKSHTFNIWFELLFSKSLYFTKVKNPQALKAFAASVGNTEMYNEIHLQKYLTISNGDFRAVAGAGHFITTYRKEVFEERNVKYSNFMLGGDSESKLLDYPVVEKGMWRLSTEDNFAFHLGNVKEDWMQQTLEEIKPNDFYPDNSIDLSKIKLSKIAFFFKYKVFSKIITRKQIWFYGLKLKGLSTEEAIKYTQKNE</sequence>
<evidence type="ECO:0000313" key="2">
    <source>
        <dbReference type="EMBL" id="KFF05203.1"/>
    </source>
</evidence>
<dbReference type="InterPro" id="IPR001173">
    <property type="entry name" value="Glyco_trans_2-like"/>
</dbReference>
<keyword evidence="3" id="KW-1185">Reference proteome</keyword>
<comment type="caution">
    <text evidence="2">The sequence shown here is derived from an EMBL/GenBank/DDBJ whole genome shotgun (WGS) entry which is preliminary data.</text>
</comment>
<organism evidence="2 3">
    <name type="scientific">Flavobacterium reichenbachii</name>
    <dbReference type="NCBI Taxonomy" id="362418"/>
    <lineage>
        <taxon>Bacteria</taxon>
        <taxon>Pseudomonadati</taxon>
        <taxon>Bacteroidota</taxon>
        <taxon>Flavobacteriia</taxon>
        <taxon>Flavobacteriales</taxon>
        <taxon>Flavobacteriaceae</taxon>
        <taxon>Flavobacterium</taxon>
    </lineage>
</organism>
<dbReference type="Gene3D" id="3.90.550.10">
    <property type="entry name" value="Spore Coat Polysaccharide Biosynthesis Protein SpsA, Chain A"/>
    <property type="match status" value="1"/>
</dbReference>
<name>A0A085ZL89_9FLAO</name>
<gene>
    <name evidence="2" type="ORF">IW19_06495</name>
</gene>
<dbReference type="SUPFAM" id="SSF53448">
    <property type="entry name" value="Nucleotide-diphospho-sugar transferases"/>
    <property type="match status" value="1"/>
</dbReference>
<reference evidence="2 3" key="1">
    <citation type="submission" date="2014-07" db="EMBL/GenBank/DDBJ databases">
        <title>Genome of Flavobacterium reichenbachii LMG 25512.</title>
        <authorList>
            <person name="Stropko S.J."/>
            <person name="Pipes S.E."/>
            <person name="Newman J.D."/>
        </authorList>
    </citation>
    <scope>NUCLEOTIDE SEQUENCE [LARGE SCALE GENOMIC DNA]</scope>
    <source>
        <strain evidence="2 3">LMG 25512</strain>
    </source>
</reference>
<proteinExistence type="predicted"/>
<dbReference type="Proteomes" id="UP000028715">
    <property type="component" value="Unassembled WGS sequence"/>
</dbReference>
<dbReference type="CDD" id="cd00761">
    <property type="entry name" value="Glyco_tranf_GTA_type"/>
    <property type="match status" value="1"/>
</dbReference>
<dbReference type="RefSeq" id="WP_035682376.1">
    <property type="nucleotide sequence ID" value="NZ_JPRL01000001.1"/>
</dbReference>
<protein>
    <recommendedName>
        <fullName evidence="1">Glycosyltransferase 2-like domain-containing protein</fullName>
    </recommendedName>
</protein>
<dbReference type="AlphaFoldDB" id="A0A085ZL89"/>
<dbReference type="InterPro" id="IPR029044">
    <property type="entry name" value="Nucleotide-diphossugar_trans"/>
</dbReference>
<dbReference type="eggNOG" id="COG1215">
    <property type="taxonomic scope" value="Bacteria"/>
</dbReference>
<evidence type="ECO:0000259" key="1">
    <source>
        <dbReference type="Pfam" id="PF00535"/>
    </source>
</evidence>
<evidence type="ECO:0000313" key="3">
    <source>
        <dbReference type="Proteomes" id="UP000028715"/>
    </source>
</evidence>
<dbReference type="EMBL" id="JPRL01000001">
    <property type="protein sequence ID" value="KFF05203.1"/>
    <property type="molecule type" value="Genomic_DNA"/>
</dbReference>
<dbReference type="Pfam" id="PF00535">
    <property type="entry name" value="Glycos_transf_2"/>
    <property type="match status" value="1"/>
</dbReference>
<feature type="domain" description="Glycosyltransferase 2-like" evidence="1">
    <location>
        <begin position="41"/>
        <end position="158"/>
    </location>
</feature>
<dbReference type="STRING" id="362418.IW19_06495"/>